<evidence type="ECO:0000313" key="6">
    <source>
        <dbReference type="EMBL" id="RNF02562.1"/>
    </source>
</evidence>
<dbReference type="AlphaFoldDB" id="A0A422NAV0"/>
<feature type="active site" description="Proton acceptor" evidence="4">
    <location>
        <position position="404"/>
    </location>
</feature>
<dbReference type="GO" id="GO:0005739">
    <property type="term" value="C:mitochondrion"/>
    <property type="evidence" value="ECO:0007669"/>
    <property type="project" value="TreeGrafter"/>
</dbReference>
<dbReference type="GeneID" id="40330228"/>
<dbReference type="PANTHER" id="PTHR22589">
    <property type="entry name" value="CARNITINE O-ACYLTRANSFERASE"/>
    <property type="match status" value="1"/>
</dbReference>
<name>A0A422NAV0_TRYRA</name>
<protein>
    <submittedName>
        <fullName evidence="6">Putative choline/carnitine O-acetyltransferase</fullName>
        <ecNumber evidence="6">2.3.1.7</ecNumber>
    </submittedName>
</protein>
<dbReference type="Pfam" id="PF00755">
    <property type="entry name" value="Carn_acyltransf"/>
    <property type="match status" value="1"/>
</dbReference>
<dbReference type="Gene3D" id="3.30.559.10">
    <property type="entry name" value="Chloramphenicol acetyltransferase-like domain"/>
    <property type="match status" value="1"/>
</dbReference>
<evidence type="ECO:0000256" key="4">
    <source>
        <dbReference type="PIRSR" id="PIRSR600542-1"/>
    </source>
</evidence>
<comment type="similarity">
    <text evidence="1">Belongs to the carnitine/choline acetyltransferase family.</text>
</comment>
<sequence length="736" mass="83460">MENHFFSGRQRQTFASGFAASGTRRSAYLDAPLEYHVSTRSPVAITTPQRRRMKECFSAYGYTDPVDMKERIPSSDDLQLAQHQTRLPRLPIPTIEETCSRFLKSIEAIASADEYFVAMKLIDEFKAAGGVGEKLDALLREWDKRCGQLSWLEEFWDDAYLCPRNPIPINVNYFFGFSAHPNKQAMTQTGRAASLLYGAVSYHMDIRHDKLLCEFERGKPVCMYQNRFLCCTSRVPGKQRDRIVCYCEIPALSRDALESKSVEYVSSPEPPRHCIVIQRNRFFSLKVLKDEDTVVDVEELLVALKLIEENVRSVEEPGPPVGLLTTMNRSDWFETREHLKQLGNHDTLHAIQSAIICIALDSVQVMTSDEAARIFLHGSGTNRWFDRHNIIVTRDSWAGVNWEHSVTDATAALRLADRMYQADCEHAFTKELIAELVMDASRRLRAAALFTELEWVLDSTVNDTMKRAFSDYKEMIEANETAVLRFCHFGGARIKDVNTPPDSFVQLSFQLTYYRLLGRACATYETASTRTFLHGRTECVRSATRASLDFCRISSDPIFAESIGSLLPTQRVLMREAMKQHTKNMLLAKNAYGIDRHLLGLRLQAVKHGIPLPDIFENPVFKRSAHWNMSTSHCGSSSLSLFGFGPVVGDGFGIGYMIKNDHIDICITSKYTHPYTSSLVFARVLQSSLLLMMGIVESDLTHQRAGARTLLFSHPTGFNDFKYDPAEGFVYKVSKR</sequence>
<dbReference type="EC" id="2.3.1.7" evidence="6"/>
<organism evidence="6 7">
    <name type="scientific">Trypanosoma rangeli</name>
    <dbReference type="NCBI Taxonomy" id="5698"/>
    <lineage>
        <taxon>Eukaryota</taxon>
        <taxon>Discoba</taxon>
        <taxon>Euglenozoa</taxon>
        <taxon>Kinetoplastea</taxon>
        <taxon>Metakinetoplastina</taxon>
        <taxon>Trypanosomatida</taxon>
        <taxon>Trypanosomatidae</taxon>
        <taxon>Trypanosoma</taxon>
        <taxon>Herpetosoma</taxon>
    </lineage>
</organism>
<keyword evidence="2 6" id="KW-0808">Transferase</keyword>
<dbReference type="InterPro" id="IPR042231">
    <property type="entry name" value="Cho/carn_acyl_trans_2"/>
</dbReference>
<comment type="caution">
    <text evidence="6">The sequence shown here is derived from an EMBL/GenBank/DDBJ whole genome shotgun (WGS) entry which is preliminary data.</text>
</comment>
<feature type="domain" description="Choline/carnitine acyltransferase" evidence="5">
    <location>
        <begin position="90"/>
        <end position="686"/>
    </location>
</feature>
<keyword evidence="3 6" id="KW-0012">Acyltransferase</keyword>
<proteinExistence type="inferred from homology"/>
<dbReference type="EMBL" id="MKGL01000227">
    <property type="protein sequence ID" value="RNF02562.1"/>
    <property type="molecule type" value="Genomic_DNA"/>
</dbReference>
<dbReference type="OMA" id="HILVMRR"/>
<evidence type="ECO:0000256" key="2">
    <source>
        <dbReference type="ARBA" id="ARBA00022679"/>
    </source>
</evidence>
<dbReference type="InterPro" id="IPR023213">
    <property type="entry name" value="CAT-like_dom_sf"/>
</dbReference>
<dbReference type="InterPro" id="IPR000542">
    <property type="entry name" value="Carn_acyl_trans"/>
</dbReference>
<evidence type="ECO:0000313" key="7">
    <source>
        <dbReference type="Proteomes" id="UP000283634"/>
    </source>
</evidence>
<dbReference type="Gene3D" id="3.30.559.70">
    <property type="entry name" value="Choline/Carnitine o-acyltransferase, domain 2"/>
    <property type="match status" value="1"/>
</dbReference>
<dbReference type="SUPFAM" id="SSF52777">
    <property type="entry name" value="CoA-dependent acyltransferases"/>
    <property type="match status" value="2"/>
</dbReference>
<dbReference type="PANTHER" id="PTHR22589:SF29">
    <property type="entry name" value="MITOCHONDRIAL CARNITINE O-ACETYLTRANSFERASE-RELATED"/>
    <property type="match status" value="1"/>
</dbReference>
<keyword evidence="7" id="KW-1185">Reference proteome</keyword>
<dbReference type="RefSeq" id="XP_029236987.1">
    <property type="nucleotide sequence ID" value="XM_029383146.1"/>
</dbReference>
<accession>A0A422NAV0</accession>
<evidence type="ECO:0000256" key="3">
    <source>
        <dbReference type="ARBA" id="ARBA00023315"/>
    </source>
</evidence>
<dbReference type="InterPro" id="IPR039551">
    <property type="entry name" value="Cho/carn_acyl_trans"/>
</dbReference>
<dbReference type="OrthoDB" id="240216at2759"/>
<dbReference type="GO" id="GO:0009437">
    <property type="term" value="P:carnitine metabolic process"/>
    <property type="evidence" value="ECO:0007669"/>
    <property type="project" value="TreeGrafter"/>
</dbReference>
<reference evidence="6 7" key="1">
    <citation type="journal article" date="2018" name="BMC Genomics">
        <title>Genomic comparison of Trypanosoma conorhini and Trypanosoma rangeli to Trypanosoma cruzi strains of high and low virulence.</title>
        <authorList>
            <person name="Bradwell K.R."/>
            <person name="Koparde V.N."/>
            <person name="Matveyev A.V."/>
            <person name="Serrano M.G."/>
            <person name="Alves J.M."/>
            <person name="Parikh H."/>
            <person name="Huang B."/>
            <person name="Lee V."/>
            <person name="Espinosa-Alvarez O."/>
            <person name="Ortiz P.A."/>
            <person name="Costa-Martins A.G."/>
            <person name="Teixeira M.M."/>
            <person name="Buck G.A."/>
        </authorList>
    </citation>
    <scope>NUCLEOTIDE SEQUENCE [LARGE SCALE GENOMIC DNA]</scope>
    <source>
        <strain evidence="6 7">AM80</strain>
    </source>
</reference>
<dbReference type="Proteomes" id="UP000283634">
    <property type="component" value="Unassembled WGS sequence"/>
</dbReference>
<gene>
    <name evidence="6" type="ORF">TraAM80_06295</name>
</gene>
<evidence type="ECO:0000256" key="1">
    <source>
        <dbReference type="ARBA" id="ARBA00005232"/>
    </source>
</evidence>
<dbReference type="VEuPathDB" id="TriTrypDB:TRSC58_05291"/>
<evidence type="ECO:0000259" key="5">
    <source>
        <dbReference type="Pfam" id="PF00755"/>
    </source>
</evidence>
<dbReference type="GO" id="GO:0004092">
    <property type="term" value="F:carnitine O-acetyltransferase activity"/>
    <property type="evidence" value="ECO:0007669"/>
    <property type="project" value="UniProtKB-EC"/>
</dbReference>